<evidence type="ECO:0000313" key="1">
    <source>
        <dbReference type="EMBL" id="OLN33921.1"/>
    </source>
</evidence>
<protein>
    <submittedName>
        <fullName evidence="1">Uncharacterized protein</fullName>
    </submittedName>
</protein>
<accession>A0A1Q8R346</accession>
<dbReference type="OrthoDB" id="1798301at2"/>
<dbReference type="AlphaFoldDB" id="A0A1Q8R346"/>
<organism evidence="1 2">
    <name type="scientific">Desulfosporosinus metallidurans</name>
    <dbReference type="NCBI Taxonomy" id="1888891"/>
    <lineage>
        <taxon>Bacteria</taxon>
        <taxon>Bacillati</taxon>
        <taxon>Bacillota</taxon>
        <taxon>Clostridia</taxon>
        <taxon>Eubacteriales</taxon>
        <taxon>Desulfitobacteriaceae</taxon>
        <taxon>Desulfosporosinus</taxon>
    </lineage>
</organism>
<name>A0A1Q8R346_9FIRM</name>
<comment type="caution">
    <text evidence="1">The sequence shown here is derived from an EMBL/GenBank/DDBJ whole genome shotgun (WGS) entry which is preliminary data.</text>
</comment>
<dbReference type="STRING" id="1888891.DSOL_0099"/>
<gene>
    <name evidence="1" type="ORF">DSOL_0099</name>
</gene>
<sequence length="129" mass="15303">MVLLGVILILGILLWRVVSGLEWSIPLKCQSLIEAWRERLSSKTHSLNYVWDSYPGEGELEKHFWRLQKELPQLRKRVNVPLWIEVYVFQGRDTRQNQKYLSCLQRRFPEIEITMGPLYGEGRDTWGDT</sequence>
<dbReference type="RefSeq" id="WP_075362943.1">
    <property type="nucleotide sequence ID" value="NZ_MLBF01000001.1"/>
</dbReference>
<reference evidence="1 2" key="1">
    <citation type="submission" date="2016-09" db="EMBL/GenBank/DDBJ databases">
        <title>Complete genome of Desulfosporosinus sp. OL.</title>
        <authorList>
            <person name="Mardanov A."/>
            <person name="Beletsky A."/>
            <person name="Panova A."/>
            <person name="Karnachuk O."/>
            <person name="Ravin N."/>
        </authorList>
    </citation>
    <scope>NUCLEOTIDE SEQUENCE [LARGE SCALE GENOMIC DNA]</scope>
    <source>
        <strain evidence="1 2">OL</strain>
    </source>
</reference>
<dbReference type="EMBL" id="MLBF01000001">
    <property type="protein sequence ID" value="OLN33921.1"/>
    <property type="molecule type" value="Genomic_DNA"/>
</dbReference>
<keyword evidence="2" id="KW-1185">Reference proteome</keyword>
<proteinExistence type="predicted"/>
<dbReference type="Proteomes" id="UP000186102">
    <property type="component" value="Unassembled WGS sequence"/>
</dbReference>
<evidence type="ECO:0000313" key="2">
    <source>
        <dbReference type="Proteomes" id="UP000186102"/>
    </source>
</evidence>